<dbReference type="AlphaFoldDB" id="A0A1H5SNH7"/>
<dbReference type="RefSeq" id="WP_103935755.1">
    <property type="nucleotide sequence ID" value="NZ_FNVO01000001.1"/>
</dbReference>
<evidence type="ECO:0000313" key="2">
    <source>
        <dbReference type="Proteomes" id="UP000236723"/>
    </source>
</evidence>
<dbReference type="EMBL" id="FNVO01000001">
    <property type="protein sequence ID" value="SEF52129.1"/>
    <property type="molecule type" value="Genomic_DNA"/>
</dbReference>
<proteinExistence type="predicted"/>
<organism evidence="1 2">
    <name type="scientific">Thermomonospora echinospora</name>
    <dbReference type="NCBI Taxonomy" id="1992"/>
    <lineage>
        <taxon>Bacteria</taxon>
        <taxon>Bacillati</taxon>
        <taxon>Actinomycetota</taxon>
        <taxon>Actinomycetes</taxon>
        <taxon>Streptosporangiales</taxon>
        <taxon>Thermomonosporaceae</taxon>
        <taxon>Thermomonospora</taxon>
    </lineage>
</organism>
<accession>A0A1H5SNH7</accession>
<name>A0A1H5SNH7_9ACTN</name>
<sequence>MTSQRPACPHCGEQPIPIMYGYPANMAVAFEAERRGEIVIGGCVVDDDNPIWFCRACGRRYGRLGDLR</sequence>
<reference evidence="2" key="1">
    <citation type="submission" date="2016-10" db="EMBL/GenBank/DDBJ databases">
        <authorList>
            <person name="Varghese N."/>
            <person name="Submissions S."/>
        </authorList>
    </citation>
    <scope>NUCLEOTIDE SEQUENCE [LARGE SCALE GENOMIC DNA]</scope>
    <source>
        <strain evidence="2">DSM 43163</strain>
    </source>
</reference>
<dbReference type="OrthoDB" id="5196826at2"/>
<evidence type="ECO:0000313" key="1">
    <source>
        <dbReference type="EMBL" id="SEF52129.1"/>
    </source>
</evidence>
<keyword evidence="2" id="KW-1185">Reference proteome</keyword>
<gene>
    <name evidence="1" type="ORF">SAMN04489712_101293</name>
</gene>
<dbReference type="Proteomes" id="UP000236723">
    <property type="component" value="Unassembled WGS sequence"/>
</dbReference>
<protein>
    <submittedName>
        <fullName evidence="1">Uncharacterized protein</fullName>
    </submittedName>
</protein>